<dbReference type="InterPro" id="IPR026838">
    <property type="entry name" value="YheC/D"/>
</dbReference>
<comment type="caution">
    <text evidence="2">The sequence shown here is derived from an EMBL/GenBank/DDBJ whole genome shotgun (WGS) entry which is preliminary data.</text>
</comment>
<keyword evidence="3" id="KW-1185">Reference proteome</keyword>
<evidence type="ECO:0000313" key="3">
    <source>
        <dbReference type="Proteomes" id="UP001161691"/>
    </source>
</evidence>
<feature type="compositionally biased region" description="Gly residues" evidence="1">
    <location>
        <begin position="415"/>
        <end position="431"/>
    </location>
</feature>
<evidence type="ECO:0000256" key="1">
    <source>
        <dbReference type="SAM" id="MobiDB-lite"/>
    </source>
</evidence>
<gene>
    <name evidence="2" type="ORF">KB449_07515</name>
</gene>
<sequence>MLEEKSVYARMTVIGRKLGLSVFVFTPDDVDEAGDRIFAMFYSPDSRSWERKWVRFPQLIYDRCRIQRSPRFQRLLAFRRKYGHLTFLNRPLRNKWTVHRTLGKVAAFEAHLPSTRFYDSPEDVQAMLRKHSLVYVKPINGTGGRGILRVERMKDGTYAVQGRDHARRIVTPRRVSKEQLAAVLRSWDKHGDRYIAQQGLHIRLPSGRVHDYRMLVQKNGEGEWTVTGCAGRVGPPRSITSNLHGGGRAVPMNTLLREWIGSEERIGQIRKTAETLGIGVARHLERTYGALCELALDLAIDREGRVWLLEVNPKPAREVFIQAGERDVYRTALSRPLEYAVWLHRQRRLARTGKSRLPAGSGVGSAGAGSGSGGAAAGGPVTGGGSGAGFAAGRPQASAGGVPPVSGSFPAETAGSGGIGSLSGMGGGANF</sequence>
<dbReference type="Gene3D" id="3.30.470.20">
    <property type="entry name" value="ATP-grasp fold, B domain"/>
    <property type="match status" value="1"/>
</dbReference>
<dbReference type="EMBL" id="JAGRPV010000001">
    <property type="protein sequence ID" value="MDI4644806.1"/>
    <property type="molecule type" value="Genomic_DNA"/>
</dbReference>
<dbReference type="SUPFAM" id="SSF56059">
    <property type="entry name" value="Glutathione synthetase ATP-binding domain-like"/>
    <property type="match status" value="1"/>
</dbReference>
<protein>
    <submittedName>
        <fullName evidence="2">YheC/YheD family protein</fullName>
    </submittedName>
</protein>
<accession>A0ABT6TDZ2</accession>
<reference evidence="2" key="1">
    <citation type="submission" date="2023-04" db="EMBL/GenBank/DDBJ databases">
        <title>Comparative genomic analysis of Cohnella hashimotonis sp. nov., isolated from the International Space Station.</title>
        <authorList>
            <person name="Venkateswaran K."/>
            <person name="Simpson A."/>
        </authorList>
    </citation>
    <scope>NUCLEOTIDE SEQUENCE</scope>
    <source>
        <strain evidence="2">F6_2S_P_1</strain>
    </source>
</reference>
<feature type="region of interest" description="Disordered" evidence="1">
    <location>
        <begin position="353"/>
        <end position="431"/>
    </location>
</feature>
<proteinExistence type="predicted"/>
<dbReference type="Proteomes" id="UP001161691">
    <property type="component" value="Unassembled WGS sequence"/>
</dbReference>
<evidence type="ECO:0000313" key="2">
    <source>
        <dbReference type="EMBL" id="MDI4644806.1"/>
    </source>
</evidence>
<name>A0ABT6TDZ2_9BACL</name>
<dbReference type="PANTHER" id="PTHR21621:SF0">
    <property type="entry name" value="BETA-CITRYLGLUTAMATE SYNTHASE B-RELATED"/>
    <property type="match status" value="1"/>
</dbReference>
<feature type="compositionally biased region" description="Gly residues" evidence="1">
    <location>
        <begin position="361"/>
        <end position="390"/>
    </location>
</feature>
<dbReference type="PANTHER" id="PTHR21621">
    <property type="entry name" value="RIBOSOMAL PROTEIN S6 MODIFICATION PROTEIN"/>
    <property type="match status" value="1"/>
</dbReference>
<organism evidence="2 3">
    <name type="scientific">Cohnella hashimotonis</name>
    <dbReference type="NCBI Taxonomy" id="2826895"/>
    <lineage>
        <taxon>Bacteria</taxon>
        <taxon>Bacillati</taxon>
        <taxon>Bacillota</taxon>
        <taxon>Bacilli</taxon>
        <taxon>Bacillales</taxon>
        <taxon>Paenibacillaceae</taxon>
        <taxon>Cohnella</taxon>
    </lineage>
</organism>
<dbReference type="Pfam" id="PF14398">
    <property type="entry name" value="ATPgrasp_YheCD"/>
    <property type="match status" value="1"/>
</dbReference>